<keyword evidence="2 11" id="KW-0723">Serine/threonine-protein kinase</keyword>
<feature type="binding site" evidence="7">
    <location>
        <position position="45"/>
    </location>
    <ligand>
        <name>ATP</name>
        <dbReference type="ChEBI" id="CHEBI:30616"/>
    </ligand>
</feature>
<feature type="compositionally biased region" description="Low complexity" evidence="8">
    <location>
        <begin position="376"/>
        <end position="395"/>
    </location>
</feature>
<keyword evidence="4 7" id="KW-0547">Nucleotide-binding</keyword>
<keyword evidence="9" id="KW-1133">Transmembrane helix</keyword>
<feature type="region of interest" description="Disordered" evidence="8">
    <location>
        <begin position="362"/>
        <end position="401"/>
    </location>
</feature>
<dbReference type="InterPro" id="IPR000719">
    <property type="entry name" value="Prot_kinase_dom"/>
</dbReference>
<dbReference type="InterPro" id="IPR011009">
    <property type="entry name" value="Kinase-like_dom_sf"/>
</dbReference>
<feature type="domain" description="Protein kinase" evidence="10">
    <location>
        <begin position="16"/>
        <end position="279"/>
    </location>
</feature>
<dbReference type="EC" id="2.7.11.1" evidence="1"/>
<keyword evidence="12" id="KW-1185">Reference proteome</keyword>
<dbReference type="GO" id="GO:0004674">
    <property type="term" value="F:protein serine/threonine kinase activity"/>
    <property type="evidence" value="ECO:0007669"/>
    <property type="project" value="UniProtKB-KW"/>
</dbReference>
<dbReference type="RefSeq" id="WP_227568709.1">
    <property type="nucleotide sequence ID" value="NZ_CP101988.1"/>
</dbReference>
<dbReference type="PROSITE" id="PS00108">
    <property type="entry name" value="PROTEIN_KINASE_ST"/>
    <property type="match status" value="1"/>
</dbReference>
<dbReference type="Proteomes" id="UP001316189">
    <property type="component" value="Chromosome"/>
</dbReference>
<evidence type="ECO:0000256" key="3">
    <source>
        <dbReference type="ARBA" id="ARBA00022679"/>
    </source>
</evidence>
<evidence type="ECO:0000313" key="12">
    <source>
        <dbReference type="Proteomes" id="UP001316189"/>
    </source>
</evidence>
<keyword evidence="9" id="KW-0472">Membrane</keyword>
<accession>A0ABY5L248</accession>
<feature type="transmembrane region" description="Helical" evidence="9">
    <location>
        <begin position="403"/>
        <end position="426"/>
    </location>
</feature>
<evidence type="ECO:0000256" key="7">
    <source>
        <dbReference type="PROSITE-ProRule" id="PRU10141"/>
    </source>
</evidence>
<evidence type="ECO:0000256" key="5">
    <source>
        <dbReference type="ARBA" id="ARBA00022777"/>
    </source>
</evidence>
<dbReference type="InterPro" id="IPR008271">
    <property type="entry name" value="Ser/Thr_kinase_AS"/>
</dbReference>
<evidence type="ECO:0000256" key="2">
    <source>
        <dbReference type="ARBA" id="ARBA00022527"/>
    </source>
</evidence>
<evidence type="ECO:0000256" key="8">
    <source>
        <dbReference type="SAM" id="MobiDB-lite"/>
    </source>
</evidence>
<name>A0ABY5L248_9CELL</name>
<evidence type="ECO:0000256" key="9">
    <source>
        <dbReference type="SAM" id="Phobius"/>
    </source>
</evidence>
<evidence type="ECO:0000313" key="11">
    <source>
        <dbReference type="EMBL" id="UUI76439.1"/>
    </source>
</evidence>
<keyword evidence="9" id="KW-0812">Transmembrane</keyword>
<evidence type="ECO:0000256" key="1">
    <source>
        <dbReference type="ARBA" id="ARBA00012513"/>
    </source>
</evidence>
<dbReference type="InterPro" id="IPR017441">
    <property type="entry name" value="Protein_kinase_ATP_BS"/>
</dbReference>
<reference evidence="11 12" key="1">
    <citation type="submission" date="2022-07" db="EMBL/GenBank/DDBJ databases">
        <title>Novel species in genus cellulomonas.</title>
        <authorList>
            <person name="Ye L."/>
        </authorList>
    </citation>
    <scope>NUCLEOTIDE SEQUENCE [LARGE SCALE GENOMIC DNA]</scope>
    <source>
        <strain evidence="12">zg-Y338</strain>
    </source>
</reference>
<dbReference type="PROSITE" id="PS00107">
    <property type="entry name" value="PROTEIN_KINASE_ATP"/>
    <property type="match status" value="1"/>
</dbReference>
<proteinExistence type="predicted"/>
<dbReference type="EMBL" id="CP101988">
    <property type="protein sequence ID" value="UUI76439.1"/>
    <property type="molecule type" value="Genomic_DNA"/>
</dbReference>
<gene>
    <name evidence="11" type="ORF">NP064_05970</name>
</gene>
<dbReference type="PANTHER" id="PTHR43289">
    <property type="entry name" value="MITOGEN-ACTIVATED PROTEIN KINASE KINASE KINASE 20-RELATED"/>
    <property type="match status" value="1"/>
</dbReference>
<dbReference type="PROSITE" id="PS50011">
    <property type="entry name" value="PROTEIN_KINASE_DOM"/>
    <property type="match status" value="1"/>
</dbReference>
<keyword evidence="6 7" id="KW-0067">ATP-binding</keyword>
<keyword evidence="3" id="KW-0808">Transferase</keyword>
<protein>
    <recommendedName>
        <fullName evidence="1">non-specific serine/threonine protein kinase</fullName>
        <ecNumber evidence="1">2.7.11.1</ecNumber>
    </recommendedName>
</protein>
<sequence>MTARREASTPPQIAGHRYVRVLGLGGFADVFLYEQDLPRRSVAVKVLLAGSLDDDLRSGFRTEANLMAQLSHHPSIVTIHHADIARDGRPYLVMEYCSGPALAERYRRERISVPEALRIGVRLGSAVETAHRAGILHRDIKPANVLTTDFGWPALTDFGIAATTGAGAGAALGMSIPWSPPELLAQQPHGDARSDVYSLSATVYSLLAGRTPFEVPGSPNGAADVVARIERSPLQPTGREDVPASLQAVLARAMAKDPNERFASAAAFARALQQVEASLGFAVTPLDLPDDARLAPPNPAHLTSAQDAPAGDDATRLRPVISIDASGLPAEMSSRTHAGAPLPELDGPSQVRLNLPQTARIPGAAAPVPTPGGEGAARPGADAAPAAGQSDPAAPDARRRRRVAVSSVSGVLVVAALAGVAALTLGGRADAPPRPMPMPTVSELARPTLGGVSSVVPAPADLVGRRTPSGVEFTWTNPDPAEGDQYLWGVRTATGGAELELVGERRVSVPASADETVCVEVSIVRANRASSASPAEACAS</sequence>
<dbReference type="SMART" id="SM00220">
    <property type="entry name" value="S_TKc"/>
    <property type="match status" value="1"/>
</dbReference>
<keyword evidence="5 11" id="KW-0418">Kinase</keyword>
<dbReference type="PANTHER" id="PTHR43289:SF6">
    <property type="entry name" value="SERINE_THREONINE-PROTEIN KINASE NEKL-3"/>
    <property type="match status" value="1"/>
</dbReference>
<feature type="region of interest" description="Disordered" evidence="8">
    <location>
        <begin position="292"/>
        <end position="314"/>
    </location>
</feature>
<dbReference type="SUPFAM" id="SSF56112">
    <property type="entry name" value="Protein kinase-like (PK-like)"/>
    <property type="match status" value="1"/>
</dbReference>
<evidence type="ECO:0000256" key="4">
    <source>
        <dbReference type="ARBA" id="ARBA00022741"/>
    </source>
</evidence>
<evidence type="ECO:0000259" key="10">
    <source>
        <dbReference type="PROSITE" id="PS50011"/>
    </source>
</evidence>
<dbReference type="Gene3D" id="1.10.510.10">
    <property type="entry name" value="Transferase(Phosphotransferase) domain 1"/>
    <property type="match status" value="1"/>
</dbReference>
<dbReference type="CDD" id="cd14014">
    <property type="entry name" value="STKc_PknB_like"/>
    <property type="match status" value="1"/>
</dbReference>
<dbReference type="Pfam" id="PF00069">
    <property type="entry name" value="Pkinase"/>
    <property type="match status" value="1"/>
</dbReference>
<organism evidence="11 12">
    <name type="scientific">Cellulomonas chengniuliangii</name>
    <dbReference type="NCBI Taxonomy" id="2968084"/>
    <lineage>
        <taxon>Bacteria</taxon>
        <taxon>Bacillati</taxon>
        <taxon>Actinomycetota</taxon>
        <taxon>Actinomycetes</taxon>
        <taxon>Micrococcales</taxon>
        <taxon>Cellulomonadaceae</taxon>
        <taxon>Cellulomonas</taxon>
    </lineage>
</organism>
<evidence type="ECO:0000256" key="6">
    <source>
        <dbReference type="ARBA" id="ARBA00022840"/>
    </source>
</evidence>